<evidence type="ECO:0000256" key="8">
    <source>
        <dbReference type="PROSITE-ProRule" id="PRU00108"/>
    </source>
</evidence>
<comment type="similarity">
    <text evidence="2">Belongs to the TALE/BELL homeobox family.</text>
</comment>
<dbReference type="OrthoDB" id="10056939at2759"/>
<keyword evidence="11" id="KW-1185">Reference proteome</keyword>
<evidence type="ECO:0000256" key="2">
    <source>
        <dbReference type="ARBA" id="ARBA00006454"/>
    </source>
</evidence>
<dbReference type="Proteomes" id="UP000886885">
    <property type="component" value="Chromosome 2D"/>
</dbReference>
<feature type="domain" description="Homeobox" evidence="9">
    <location>
        <begin position="509"/>
        <end position="572"/>
    </location>
</feature>
<keyword evidence="6" id="KW-0804">Transcription</keyword>
<gene>
    <name evidence="10" type="ORF">POTOM_009417</name>
</gene>
<reference evidence="10" key="1">
    <citation type="journal article" date="2020" name="bioRxiv">
        <title>Hybrid origin of Populus tomentosa Carr. identified through genome sequencing and phylogenomic analysis.</title>
        <authorList>
            <person name="An X."/>
            <person name="Gao K."/>
            <person name="Chen Z."/>
            <person name="Li J."/>
            <person name="Yang X."/>
            <person name="Yang X."/>
            <person name="Zhou J."/>
            <person name="Guo T."/>
            <person name="Zhao T."/>
            <person name="Huang S."/>
            <person name="Miao D."/>
            <person name="Khan W.U."/>
            <person name="Rao P."/>
            <person name="Ye M."/>
            <person name="Lei B."/>
            <person name="Liao W."/>
            <person name="Wang J."/>
            <person name="Ji L."/>
            <person name="Li Y."/>
            <person name="Guo B."/>
            <person name="Mustafa N.S."/>
            <person name="Li S."/>
            <person name="Yun Q."/>
            <person name="Keller S.R."/>
            <person name="Mao J."/>
            <person name="Zhang R."/>
            <person name="Strauss S.H."/>
        </authorList>
    </citation>
    <scope>NUCLEOTIDE SEQUENCE</scope>
    <source>
        <strain evidence="10">GM15</strain>
        <tissue evidence="10">Leaf</tissue>
    </source>
</reference>
<organism evidence="10 11">
    <name type="scientific">Populus tomentosa</name>
    <name type="common">Chinese white poplar</name>
    <dbReference type="NCBI Taxonomy" id="118781"/>
    <lineage>
        <taxon>Eukaryota</taxon>
        <taxon>Viridiplantae</taxon>
        <taxon>Streptophyta</taxon>
        <taxon>Embryophyta</taxon>
        <taxon>Tracheophyta</taxon>
        <taxon>Spermatophyta</taxon>
        <taxon>Magnoliopsida</taxon>
        <taxon>eudicotyledons</taxon>
        <taxon>Gunneridae</taxon>
        <taxon>Pentapetalae</taxon>
        <taxon>rosids</taxon>
        <taxon>fabids</taxon>
        <taxon>Malpighiales</taxon>
        <taxon>Salicaceae</taxon>
        <taxon>Saliceae</taxon>
        <taxon>Populus</taxon>
    </lineage>
</organism>
<accession>A0A8X8AMN4</accession>
<feature type="DNA-binding region" description="Homeobox" evidence="8">
    <location>
        <begin position="511"/>
        <end position="573"/>
    </location>
</feature>
<comment type="subcellular location">
    <subcellularLocation>
        <location evidence="1 8">Nucleus</location>
    </subcellularLocation>
</comment>
<evidence type="ECO:0000256" key="5">
    <source>
        <dbReference type="ARBA" id="ARBA00023155"/>
    </source>
</evidence>
<sequence length="588" mass="66014">MVTVSETDNLNTGSVQKIANFFSFTDDNSPVNRTIGWGGHLLPSASASLLTQVASLRGLSLSVIAFRRSQIGAFIALDFWNSTFLCLLQLTEHFRLQGHYFGIKPGSLSSDSFFVYSILTNHVLESSLKLQINTFVPSHFTGTMGSQDSPPNSASGMLHQFIISDSIASQNQFQSQNFSVFGPDLRCSNTFSQSHGVLPSIKSLEERMSRSIDLVQVPPAVQESEISHTRHLMDLLGAANKTNHQAQRLSLSLGSQMLVPQFQYRQRSFNSDIMSPSYLVPREEAREAYNLGGEQVNDDYSLTGSGFPQSSTSLSRPSTSYGTESFAVAIGNSRYLKPAQSLLEEIVHVSCQAVEISNAKYVGKLFPCGQRGSLRLSSELKVELWGIGLVQAEKHELQLKIAKLIALLKEVEGRYEKYYHQMEEVVSSFEEIAGLGAAKSYTALALQAMSKHFCNLRDAIVSQIDETKRKFSRDLPKISTELSQLSLFDKETKHNWTSLQQLGMMQSQRQAWRPIRGLPETSVTILRSWLFEHFLHPYPNDYEKLMLASQTGLTKNQVSNWFINARVRLWKPMIEEMYKEEFADHSED</sequence>
<dbReference type="GO" id="GO:0005634">
    <property type="term" value="C:nucleus"/>
    <property type="evidence" value="ECO:0007669"/>
    <property type="project" value="UniProtKB-SubCell"/>
</dbReference>
<dbReference type="AlphaFoldDB" id="A0A8X8AMN4"/>
<dbReference type="InterPro" id="IPR050224">
    <property type="entry name" value="TALE_homeobox"/>
</dbReference>
<dbReference type="SMART" id="SM00389">
    <property type="entry name" value="HOX"/>
    <property type="match status" value="1"/>
</dbReference>
<dbReference type="GO" id="GO:0006355">
    <property type="term" value="P:regulation of DNA-templated transcription"/>
    <property type="evidence" value="ECO:0007669"/>
    <property type="project" value="InterPro"/>
</dbReference>
<keyword evidence="3" id="KW-0805">Transcription regulation</keyword>
<evidence type="ECO:0000256" key="1">
    <source>
        <dbReference type="ARBA" id="ARBA00004123"/>
    </source>
</evidence>
<comment type="caution">
    <text evidence="10">The sequence shown here is derived from an EMBL/GenBank/DDBJ whole genome shotgun (WGS) entry which is preliminary data.</text>
</comment>
<dbReference type="InterPro" id="IPR001356">
    <property type="entry name" value="HD"/>
</dbReference>
<dbReference type="EMBL" id="JAAWWB010000004">
    <property type="protein sequence ID" value="KAG6783745.1"/>
    <property type="molecule type" value="Genomic_DNA"/>
</dbReference>
<dbReference type="Pfam" id="PF07526">
    <property type="entry name" value="POX"/>
    <property type="match status" value="1"/>
</dbReference>
<evidence type="ECO:0000313" key="11">
    <source>
        <dbReference type="Proteomes" id="UP000886885"/>
    </source>
</evidence>
<dbReference type="GO" id="GO:0003677">
    <property type="term" value="F:DNA binding"/>
    <property type="evidence" value="ECO:0007669"/>
    <property type="project" value="UniProtKB-UniRule"/>
</dbReference>
<dbReference type="InterPro" id="IPR008422">
    <property type="entry name" value="KN_HD"/>
</dbReference>
<evidence type="ECO:0000256" key="4">
    <source>
        <dbReference type="ARBA" id="ARBA00023125"/>
    </source>
</evidence>
<dbReference type="PROSITE" id="PS50071">
    <property type="entry name" value="HOMEOBOX_2"/>
    <property type="match status" value="1"/>
</dbReference>
<evidence type="ECO:0000259" key="9">
    <source>
        <dbReference type="PROSITE" id="PS50071"/>
    </source>
</evidence>
<keyword evidence="4 8" id="KW-0238">DNA-binding</keyword>
<keyword evidence="7 8" id="KW-0539">Nucleus</keyword>
<dbReference type="InterPro" id="IPR006563">
    <property type="entry name" value="POX_dom"/>
</dbReference>
<evidence type="ECO:0000256" key="3">
    <source>
        <dbReference type="ARBA" id="ARBA00023015"/>
    </source>
</evidence>
<dbReference type="CDD" id="cd00086">
    <property type="entry name" value="homeodomain"/>
    <property type="match status" value="1"/>
</dbReference>
<evidence type="ECO:0000313" key="10">
    <source>
        <dbReference type="EMBL" id="KAG6783745.1"/>
    </source>
</evidence>
<keyword evidence="5 8" id="KW-0371">Homeobox</keyword>
<dbReference type="SMART" id="SM00574">
    <property type="entry name" value="POX"/>
    <property type="match status" value="1"/>
</dbReference>
<protein>
    <recommendedName>
        <fullName evidence="9">Homeobox domain-containing protein</fullName>
    </recommendedName>
</protein>
<proteinExistence type="inferred from homology"/>
<dbReference type="PANTHER" id="PTHR11850">
    <property type="entry name" value="HOMEOBOX PROTEIN TRANSCRIPTION FACTORS"/>
    <property type="match status" value="1"/>
</dbReference>
<dbReference type="Pfam" id="PF05920">
    <property type="entry name" value="Homeobox_KN"/>
    <property type="match status" value="1"/>
</dbReference>
<evidence type="ECO:0000256" key="6">
    <source>
        <dbReference type="ARBA" id="ARBA00023163"/>
    </source>
</evidence>
<evidence type="ECO:0000256" key="7">
    <source>
        <dbReference type="ARBA" id="ARBA00023242"/>
    </source>
</evidence>
<name>A0A8X8AMN4_POPTO</name>